<dbReference type="PANTHER" id="PTHR12357:SF93">
    <property type="entry name" value="YTH DOMAIN-CONTAINING PROTEIN ECT3"/>
    <property type="match status" value="1"/>
</dbReference>
<evidence type="ECO:0000259" key="6">
    <source>
        <dbReference type="PROSITE" id="PS50882"/>
    </source>
</evidence>
<keyword evidence="3 4" id="KW-0694">RNA-binding</keyword>
<keyword evidence="8" id="KW-1185">Reference proteome</keyword>
<dbReference type="InterPro" id="IPR045168">
    <property type="entry name" value="YTH_prot"/>
</dbReference>
<evidence type="ECO:0000256" key="3">
    <source>
        <dbReference type="ARBA" id="ARBA00022884"/>
    </source>
</evidence>
<dbReference type="FunFam" id="3.10.590.10:FF:000001">
    <property type="entry name" value="YTH domain family 1, isoform CRA_a"/>
    <property type="match status" value="1"/>
</dbReference>
<sequence>MASTISPSDQAADLIHNLSLDSDTMAKVSDTVNKDVYGGTKSGKTNVRAVTGLNQKKLPFNQKSGSYGTYPSAYYPPAYQYPRYGYDMNYAASGKTNNTLQYPYMSTYQGRSGSYAQYVDSMYSMYGPYMSSYGYDTYGYGTYKQTPSWYKTASYGFYGYGKENVAGLEELNRGPRAAKGFKIGQEVSQLPEALKEEKKKSEDVSLLPDSKDYNKEEFADTYSNAKLFVIKSYSEDDIHKSIKYNVWSSTPNGNKKLNAAYNDAKEKSCPVFLMFSVNTSGQFVGLAEMVGPVDFNQTVEYWQQDKWIGCFPVKWHIVKDIPNSSLRHITLENNENKPVTNSRDTQEVNLEQSMKVIKVFKEHASKTCILDDFVFYESREKIIKEGKKKQQQYKKQQALAAIDKKATPKAESKETSTAAPEVACEISQNGVVEVASAC</sequence>
<dbReference type="EMBL" id="CAKOAT010067377">
    <property type="protein sequence ID" value="CAH8307415.1"/>
    <property type="molecule type" value="Genomic_DNA"/>
</dbReference>
<name>A0ABC8J874_ERUVS</name>
<dbReference type="Proteomes" id="UP001642260">
    <property type="component" value="Unassembled WGS sequence"/>
</dbReference>
<evidence type="ECO:0000256" key="1">
    <source>
        <dbReference type="ARBA" id="ARBA00004496"/>
    </source>
</evidence>
<comment type="similarity">
    <text evidence="4">Belongs to the YTHDF family.</text>
</comment>
<dbReference type="InterPro" id="IPR007275">
    <property type="entry name" value="YTH_domain"/>
</dbReference>
<evidence type="ECO:0000256" key="2">
    <source>
        <dbReference type="ARBA" id="ARBA00022490"/>
    </source>
</evidence>
<feature type="region of interest" description="Disordered" evidence="5">
    <location>
        <begin position="401"/>
        <end position="420"/>
    </location>
</feature>
<dbReference type="Gene3D" id="3.10.590.10">
    <property type="entry name" value="ph1033 like domains"/>
    <property type="match status" value="1"/>
</dbReference>
<evidence type="ECO:0000313" key="8">
    <source>
        <dbReference type="Proteomes" id="UP001642260"/>
    </source>
</evidence>
<accession>A0ABC8J874</accession>
<comment type="subcellular location">
    <subcellularLocation>
        <location evidence="1">Cytoplasm</location>
    </subcellularLocation>
</comment>
<protein>
    <recommendedName>
        <fullName evidence="4">YTH domain-containing family protein</fullName>
    </recommendedName>
</protein>
<organism evidence="7 8">
    <name type="scientific">Eruca vesicaria subsp. sativa</name>
    <name type="common">Garden rocket</name>
    <name type="synonym">Eruca sativa</name>
    <dbReference type="NCBI Taxonomy" id="29727"/>
    <lineage>
        <taxon>Eukaryota</taxon>
        <taxon>Viridiplantae</taxon>
        <taxon>Streptophyta</taxon>
        <taxon>Embryophyta</taxon>
        <taxon>Tracheophyta</taxon>
        <taxon>Spermatophyta</taxon>
        <taxon>Magnoliopsida</taxon>
        <taxon>eudicotyledons</taxon>
        <taxon>Gunneridae</taxon>
        <taxon>Pentapetalae</taxon>
        <taxon>rosids</taxon>
        <taxon>malvids</taxon>
        <taxon>Brassicales</taxon>
        <taxon>Brassicaceae</taxon>
        <taxon>Brassiceae</taxon>
        <taxon>Eruca</taxon>
    </lineage>
</organism>
<dbReference type="GO" id="GO:0005737">
    <property type="term" value="C:cytoplasm"/>
    <property type="evidence" value="ECO:0007669"/>
    <property type="project" value="UniProtKB-SubCell"/>
</dbReference>
<dbReference type="AlphaFoldDB" id="A0ABC8J874"/>
<evidence type="ECO:0000256" key="5">
    <source>
        <dbReference type="SAM" id="MobiDB-lite"/>
    </source>
</evidence>
<keyword evidence="2" id="KW-0963">Cytoplasm</keyword>
<feature type="domain" description="YTH" evidence="6">
    <location>
        <begin position="225"/>
        <end position="360"/>
    </location>
</feature>
<comment type="function">
    <text evidence="4">Specifically recognizes and binds N6-methyladenosine (m6A)-containing RNAs, and regulates mRNA stability. M6A is a modification present at internal sites of mRNAs and some non-coding RNAs and plays a role in mRNA stability and processing.</text>
</comment>
<evidence type="ECO:0000256" key="4">
    <source>
        <dbReference type="RuleBase" id="RU369095"/>
    </source>
</evidence>
<dbReference type="GO" id="GO:0003729">
    <property type="term" value="F:mRNA binding"/>
    <property type="evidence" value="ECO:0007669"/>
    <property type="project" value="UniProtKB-UniRule"/>
</dbReference>
<comment type="caution">
    <text evidence="7">The sequence shown here is derived from an EMBL/GenBank/DDBJ whole genome shotgun (WGS) entry which is preliminary data.</text>
</comment>
<evidence type="ECO:0000313" key="7">
    <source>
        <dbReference type="EMBL" id="CAH8307415.1"/>
    </source>
</evidence>
<dbReference type="CDD" id="cd21134">
    <property type="entry name" value="YTH"/>
    <property type="match status" value="1"/>
</dbReference>
<dbReference type="PANTHER" id="PTHR12357">
    <property type="entry name" value="YTH YT521-B HOMOLOGY DOMAIN-CONTAINING"/>
    <property type="match status" value="1"/>
</dbReference>
<gene>
    <name evidence="7" type="ORF">ERUC_LOCUS4918</name>
</gene>
<reference evidence="7 8" key="1">
    <citation type="submission" date="2022-03" db="EMBL/GenBank/DDBJ databases">
        <authorList>
            <person name="Macdonald S."/>
            <person name="Ahmed S."/>
            <person name="Newling K."/>
        </authorList>
    </citation>
    <scope>NUCLEOTIDE SEQUENCE [LARGE SCALE GENOMIC DNA]</scope>
</reference>
<dbReference type="PROSITE" id="PS50882">
    <property type="entry name" value="YTH"/>
    <property type="match status" value="1"/>
</dbReference>
<proteinExistence type="inferred from homology"/>
<dbReference type="Pfam" id="PF04146">
    <property type="entry name" value="YTH"/>
    <property type="match status" value="1"/>
</dbReference>
<dbReference type="GO" id="GO:1990247">
    <property type="term" value="F:N6-methyladenosine-containing RNA reader activity"/>
    <property type="evidence" value="ECO:0007669"/>
    <property type="project" value="UniProtKB-UniRule"/>
</dbReference>
<feature type="compositionally biased region" description="Basic and acidic residues" evidence="5">
    <location>
        <begin position="402"/>
        <end position="414"/>
    </location>
</feature>